<name>A0A0V1GYH9_9BILA</name>
<dbReference type="Proteomes" id="UP000055024">
    <property type="component" value="Unassembled WGS sequence"/>
</dbReference>
<comment type="caution">
    <text evidence="1">The sequence shown here is derived from an EMBL/GenBank/DDBJ whole genome shotgun (WGS) entry which is preliminary data.</text>
</comment>
<dbReference type="AlphaFoldDB" id="A0A0V1GYH9"/>
<gene>
    <name evidence="1" type="ORF">T11_18087</name>
</gene>
<sequence length="81" mass="9408">MQTSCVGEKTSNISSPLWEKKMIIYLYVQLDILQKSCHLENDFQKSITQSRLDLLSLIKTILKLNFPTLIVQIGRQVDLKR</sequence>
<accession>A0A0V1GYH9</accession>
<evidence type="ECO:0000313" key="2">
    <source>
        <dbReference type="Proteomes" id="UP000055024"/>
    </source>
</evidence>
<evidence type="ECO:0000313" key="1">
    <source>
        <dbReference type="EMBL" id="KRZ03340.1"/>
    </source>
</evidence>
<organism evidence="1 2">
    <name type="scientific">Trichinella zimbabwensis</name>
    <dbReference type="NCBI Taxonomy" id="268475"/>
    <lineage>
        <taxon>Eukaryota</taxon>
        <taxon>Metazoa</taxon>
        <taxon>Ecdysozoa</taxon>
        <taxon>Nematoda</taxon>
        <taxon>Enoplea</taxon>
        <taxon>Dorylaimia</taxon>
        <taxon>Trichinellida</taxon>
        <taxon>Trichinellidae</taxon>
        <taxon>Trichinella</taxon>
    </lineage>
</organism>
<keyword evidence="2" id="KW-1185">Reference proteome</keyword>
<proteinExistence type="predicted"/>
<reference evidence="1 2" key="1">
    <citation type="submission" date="2015-01" db="EMBL/GenBank/DDBJ databases">
        <title>Evolution of Trichinella species and genotypes.</title>
        <authorList>
            <person name="Korhonen P.K."/>
            <person name="Edoardo P."/>
            <person name="Giuseppe L.R."/>
            <person name="Gasser R.B."/>
        </authorList>
    </citation>
    <scope>NUCLEOTIDE SEQUENCE [LARGE SCALE GENOMIC DNA]</scope>
    <source>
        <strain evidence="1">ISS1029</strain>
    </source>
</reference>
<protein>
    <submittedName>
        <fullName evidence="1">Uncharacterized protein</fullName>
    </submittedName>
</protein>
<dbReference type="EMBL" id="JYDP01000196">
    <property type="protein sequence ID" value="KRZ03340.1"/>
    <property type="molecule type" value="Genomic_DNA"/>
</dbReference>